<accession>A0A317E0H0</accession>
<evidence type="ECO:0000313" key="2">
    <source>
        <dbReference type="Proteomes" id="UP000246077"/>
    </source>
</evidence>
<comment type="caution">
    <text evidence="1">The sequence shown here is derived from an EMBL/GenBank/DDBJ whole genome shotgun (WGS) entry which is preliminary data.</text>
</comment>
<keyword evidence="2" id="KW-1185">Reference proteome</keyword>
<proteinExistence type="predicted"/>
<evidence type="ECO:0000313" key="1">
    <source>
        <dbReference type="EMBL" id="PWR18853.1"/>
    </source>
</evidence>
<protein>
    <submittedName>
        <fullName evidence="1">Uncharacterized protein</fullName>
    </submittedName>
</protein>
<reference evidence="2" key="1">
    <citation type="submission" date="2018-05" db="EMBL/GenBank/DDBJ databases">
        <title>Zavarzinia sp. HR-AS.</title>
        <authorList>
            <person name="Lee Y."/>
            <person name="Jeon C.O."/>
        </authorList>
    </citation>
    <scope>NUCLEOTIDE SEQUENCE [LARGE SCALE GENOMIC DNA]</scope>
    <source>
        <strain evidence="2">DSM 1231</strain>
    </source>
</reference>
<gene>
    <name evidence="1" type="ORF">DKG75_17925</name>
</gene>
<dbReference type="EMBL" id="QGLF01000005">
    <property type="protein sequence ID" value="PWR18853.1"/>
    <property type="molecule type" value="Genomic_DNA"/>
</dbReference>
<dbReference type="AlphaFoldDB" id="A0A317E0H0"/>
<dbReference type="Proteomes" id="UP000246077">
    <property type="component" value="Unassembled WGS sequence"/>
</dbReference>
<sequence>MAAFIEGPVMTVLAARDDALRPSIGRGIGTRCLAGGTLADTLVPRALWPAVTANLHPGWPLALTFVDAASYQSFQVKAQIEALAPADAADLDLARRYRALVMAKLTALGVTNEQMAWWLSERDLMRVRYRPLDLYRQTPGPGAGSRIVAGGAPVAGGTP</sequence>
<name>A0A317E0H0_9PROT</name>
<organism evidence="1 2">
    <name type="scientific">Zavarzinia compransoris</name>
    <dbReference type="NCBI Taxonomy" id="1264899"/>
    <lineage>
        <taxon>Bacteria</taxon>
        <taxon>Pseudomonadati</taxon>
        <taxon>Pseudomonadota</taxon>
        <taxon>Alphaproteobacteria</taxon>
        <taxon>Rhodospirillales</taxon>
        <taxon>Zavarziniaceae</taxon>
        <taxon>Zavarzinia</taxon>
    </lineage>
</organism>